<dbReference type="Proteomes" id="UP000199126">
    <property type="component" value="Unassembled WGS sequence"/>
</dbReference>
<dbReference type="OrthoDB" id="147169at2157"/>
<dbReference type="Gene3D" id="3.10.450.40">
    <property type="match status" value="1"/>
</dbReference>
<organism evidence="2 3">
    <name type="scientific">Halogranum amylolyticum</name>
    <dbReference type="NCBI Taxonomy" id="660520"/>
    <lineage>
        <taxon>Archaea</taxon>
        <taxon>Methanobacteriati</taxon>
        <taxon>Methanobacteriota</taxon>
        <taxon>Stenosarchaea group</taxon>
        <taxon>Halobacteria</taxon>
        <taxon>Halobacteriales</taxon>
        <taxon>Haloferacaceae</taxon>
    </lineage>
</organism>
<evidence type="ECO:0000313" key="2">
    <source>
        <dbReference type="EMBL" id="SEP26601.1"/>
    </source>
</evidence>
<dbReference type="SUPFAM" id="SSF160719">
    <property type="entry name" value="gpW/gp25-like"/>
    <property type="match status" value="1"/>
</dbReference>
<dbReference type="AlphaFoldDB" id="A0A1H8WG40"/>
<protein>
    <recommendedName>
        <fullName evidence="1">IraD/Gp25-like domain-containing protein</fullName>
    </recommendedName>
</protein>
<dbReference type="Pfam" id="PF04965">
    <property type="entry name" value="GPW_gp25"/>
    <property type="match status" value="1"/>
</dbReference>
<feature type="domain" description="IraD/Gp25-like" evidence="1">
    <location>
        <begin position="27"/>
        <end position="116"/>
    </location>
</feature>
<proteinExistence type="predicted"/>
<name>A0A1H8WG40_9EURY</name>
<accession>A0A1H8WG40</accession>
<dbReference type="EMBL" id="FODV01000029">
    <property type="protein sequence ID" value="SEP26601.1"/>
    <property type="molecule type" value="Genomic_DNA"/>
</dbReference>
<sequence length="134" mass="15117">MDTEFLGQGWAFPVRTDRRGQLALTAGETDIEASIRIILGTARGERVMRPDFGCGIHNYVFKTVNATTLHRVEEEVRRALLEWEARIEVTAVEVSAAEITAGRLLISVDYRVRKTNTESNLVYPFYIREGNSGE</sequence>
<dbReference type="RefSeq" id="WP_089827837.1">
    <property type="nucleotide sequence ID" value="NZ_FODV01000029.1"/>
</dbReference>
<evidence type="ECO:0000259" key="1">
    <source>
        <dbReference type="Pfam" id="PF04965"/>
    </source>
</evidence>
<keyword evidence="3" id="KW-1185">Reference proteome</keyword>
<reference evidence="3" key="1">
    <citation type="submission" date="2016-10" db="EMBL/GenBank/DDBJ databases">
        <authorList>
            <person name="Varghese N."/>
            <person name="Submissions S."/>
        </authorList>
    </citation>
    <scope>NUCLEOTIDE SEQUENCE [LARGE SCALE GENOMIC DNA]</scope>
    <source>
        <strain evidence="3">CGMCC 1.10121</strain>
    </source>
</reference>
<gene>
    <name evidence="2" type="ORF">SAMN04487948_12923</name>
</gene>
<evidence type="ECO:0000313" key="3">
    <source>
        <dbReference type="Proteomes" id="UP000199126"/>
    </source>
</evidence>
<dbReference type="InterPro" id="IPR007048">
    <property type="entry name" value="IraD/Gp25-like"/>
</dbReference>